<dbReference type="Proteomes" id="UP000218334">
    <property type="component" value="Unassembled WGS sequence"/>
</dbReference>
<organism evidence="3 4">
    <name type="scientific">Armillaria solidipes</name>
    <dbReference type="NCBI Taxonomy" id="1076256"/>
    <lineage>
        <taxon>Eukaryota</taxon>
        <taxon>Fungi</taxon>
        <taxon>Dikarya</taxon>
        <taxon>Basidiomycota</taxon>
        <taxon>Agaricomycotina</taxon>
        <taxon>Agaricomycetes</taxon>
        <taxon>Agaricomycetidae</taxon>
        <taxon>Agaricales</taxon>
        <taxon>Marasmiineae</taxon>
        <taxon>Physalacriaceae</taxon>
        <taxon>Armillaria</taxon>
    </lineage>
</organism>
<accession>A0A2H3BW37</accession>
<gene>
    <name evidence="3" type="ORF">ARMSODRAFT_957869</name>
</gene>
<evidence type="ECO:0000256" key="2">
    <source>
        <dbReference type="SAM" id="Phobius"/>
    </source>
</evidence>
<name>A0A2H3BW37_9AGAR</name>
<dbReference type="EMBL" id="KZ293431">
    <property type="protein sequence ID" value="PBK68787.1"/>
    <property type="molecule type" value="Genomic_DNA"/>
</dbReference>
<dbReference type="AlphaFoldDB" id="A0A2H3BW37"/>
<keyword evidence="2" id="KW-1133">Transmembrane helix</keyword>
<evidence type="ECO:0000313" key="3">
    <source>
        <dbReference type="EMBL" id="PBK68787.1"/>
    </source>
</evidence>
<reference evidence="4" key="1">
    <citation type="journal article" date="2017" name="Nat. Ecol. Evol.">
        <title>Genome expansion and lineage-specific genetic innovations in the forest pathogenic fungi Armillaria.</title>
        <authorList>
            <person name="Sipos G."/>
            <person name="Prasanna A.N."/>
            <person name="Walter M.C."/>
            <person name="O'Connor E."/>
            <person name="Balint B."/>
            <person name="Krizsan K."/>
            <person name="Kiss B."/>
            <person name="Hess J."/>
            <person name="Varga T."/>
            <person name="Slot J."/>
            <person name="Riley R."/>
            <person name="Boka B."/>
            <person name="Rigling D."/>
            <person name="Barry K."/>
            <person name="Lee J."/>
            <person name="Mihaltcheva S."/>
            <person name="LaButti K."/>
            <person name="Lipzen A."/>
            <person name="Waldron R."/>
            <person name="Moloney N.M."/>
            <person name="Sperisen C."/>
            <person name="Kredics L."/>
            <person name="Vagvoelgyi C."/>
            <person name="Patrignani A."/>
            <person name="Fitzpatrick D."/>
            <person name="Nagy I."/>
            <person name="Doyle S."/>
            <person name="Anderson J.B."/>
            <person name="Grigoriev I.V."/>
            <person name="Gueldener U."/>
            <person name="Muensterkoetter M."/>
            <person name="Nagy L.G."/>
        </authorList>
    </citation>
    <scope>NUCLEOTIDE SEQUENCE [LARGE SCALE GENOMIC DNA]</scope>
    <source>
        <strain evidence="4">28-4</strain>
    </source>
</reference>
<evidence type="ECO:0000313" key="4">
    <source>
        <dbReference type="Proteomes" id="UP000218334"/>
    </source>
</evidence>
<protein>
    <submittedName>
        <fullName evidence="3">Uncharacterized protein</fullName>
    </submittedName>
</protein>
<keyword evidence="2" id="KW-0472">Membrane</keyword>
<feature type="region of interest" description="Disordered" evidence="1">
    <location>
        <begin position="17"/>
        <end position="46"/>
    </location>
</feature>
<feature type="compositionally biased region" description="Basic and acidic residues" evidence="1">
    <location>
        <begin position="20"/>
        <end position="32"/>
    </location>
</feature>
<sequence>MSVVKSISLFHNVVPSTGTRWERNEGPGEHPGNEPPSSNPAKDLLDGMSNTEISKWVDESNAGHARSEGQRRGISKASNAAFLLLLCCQFQIVYFLLLRC</sequence>
<keyword evidence="2" id="KW-0812">Transmembrane</keyword>
<keyword evidence="4" id="KW-1185">Reference proteome</keyword>
<proteinExistence type="predicted"/>
<feature type="transmembrane region" description="Helical" evidence="2">
    <location>
        <begin position="80"/>
        <end position="97"/>
    </location>
</feature>
<evidence type="ECO:0000256" key="1">
    <source>
        <dbReference type="SAM" id="MobiDB-lite"/>
    </source>
</evidence>